<comment type="similarity">
    <text evidence="2">Belongs to the polysaccharide synthase family.</text>
</comment>
<evidence type="ECO:0000256" key="3">
    <source>
        <dbReference type="ARBA" id="ARBA00022475"/>
    </source>
</evidence>
<dbReference type="EMBL" id="CP010554">
    <property type="protein sequence ID" value="AJP48813.1"/>
    <property type="molecule type" value="Genomic_DNA"/>
</dbReference>
<feature type="transmembrane region" description="Helical" evidence="7">
    <location>
        <begin position="83"/>
        <end position="105"/>
    </location>
</feature>
<feature type="transmembrane region" description="Helical" evidence="7">
    <location>
        <begin position="176"/>
        <end position="195"/>
    </location>
</feature>
<protein>
    <submittedName>
        <fullName evidence="8">Uncharacterized protein</fullName>
    </submittedName>
</protein>
<dbReference type="CDD" id="cd13127">
    <property type="entry name" value="MATE_tuaB_like"/>
    <property type="match status" value="1"/>
</dbReference>
<dbReference type="RefSeq" id="WP_202634850.1">
    <property type="nucleotide sequence ID" value="NZ_CP010554.1"/>
</dbReference>
<comment type="subcellular location">
    <subcellularLocation>
        <location evidence="1">Cell membrane</location>
        <topology evidence="1">Multi-pass membrane protein</topology>
    </subcellularLocation>
</comment>
<gene>
    <name evidence="8" type="ORF">PG1C_11005</name>
</gene>
<evidence type="ECO:0000256" key="6">
    <source>
        <dbReference type="ARBA" id="ARBA00023136"/>
    </source>
</evidence>
<keyword evidence="5 7" id="KW-1133">Transmembrane helix</keyword>
<feature type="transmembrane region" description="Helical" evidence="7">
    <location>
        <begin position="323"/>
        <end position="347"/>
    </location>
</feature>
<evidence type="ECO:0000256" key="4">
    <source>
        <dbReference type="ARBA" id="ARBA00022692"/>
    </source>
</evidence>
<dbReference type="KEGG" id="rbu:PG1C_11005"/>
<evidence type="ECO:0000256" key="1">
    <source>
        <dbReference type="ARBA" id="ARBA00004651"/>
    </source>
</evidence>
<feature type="transmembrane region" description="Helical" evidence="7">
    <location>
        <begin position="117"/>
        <end position="139"/>
    </location>
</feature>
<keyword evidence="9" id="KW-1185">Reference proteome</keyword>
<dbReference type="PANTHER" id="PTHR30250:SF10">
    <property type="entry name" value="LIPOPOLYSACCHARIDE BIOSYNTHESIS PROTEIN WZXC"/>
    <property type="match status" value="1"/>
</dbReference>
<sequence>MAPTNNPKTNLIRGAAWTIGTRWLIKGLGFINTVIMARLLMPEDYGIVAMGMLVVGLIQTFLDFGPGTALLRKAEVSRDEIDSAWTLGIIQGIGAGLALIISIPFALNYFNEPRLTFVLWALAASVIFISFGNIGQILARKEFIYTLDFKIATLTKIASVVTTVIAGIMLRDYRALVIGIIAGYTVPVFLSYLWHPYRPRWNTSKIGEIWTLTKWLMVARVGQFILRKGDELIAARIGTTHQFGIYNVGSDFGQMPVGEIGPAMLKALLPVLSSLEGNIERTNQAVIKTIAAVNTVIWPIGLGFMAIATQATELALGSRWMDAVPFISLFALASVVQTMTSPANTLLILHGHTRSQSQIVWIEFASFVLAALALVPGFHLIGLALARILSSAVSSFVTLLYTQKICQLSMAPALKTIGRPLVGAALMYGLVTYMITPLPGMITSPALGLAAAILSGAVFFMLWSLISWHLIGRPEGLESTIMDKLTQWRMSRCH</sequence>
<feature type="transmembrane region" description="Helical" evidence="7">
    <location>
        <begin position="446"/>
        <end position="466"/>
    </location>
</feature>
<keyword evidence="3" id="KW-1003">Cell membrane</keyword>
<feature type="transmembrane region" description="Helical" evidence="7">
    <location>
        <begin position="23"/>
        <end position="41"/>
    </location>
</feature>
<keyword evidence="6 7" id="KW-0472">Membrane</keyword>
<evidence type="ECO:0000256" key="5">
    <source>
        <dbReference type="ARBA" id="ARBA00022989"/>
    </source>
</evidence>
<dbReference type="GO" id="GO:0005886">
    <property type="term" value="C:plasma membrane"/>
    <property type="evidence" value="ECO:0007669"/>
    <property type="project" value="UniProtKB-SubCell"/>
</dbReference>
<evidence type="ECO:0000256" key="2">
    <source>
        <dbReference type="ARBA" id="ARBA00007430"/>
    </source>
</evidence>
<keyword evidence="4 7" id="KW-0812">Transmembrane</keyword>
<dbReference type="Pfam" id="PF13440">
    <property type="entry name" value="Polysacc_synt_3"/>
    <property type="match status" value="1"/>
</dbReference>
<reference evidence="8 9" key="1">
    <citation type="journal article" date="2015" name="Genome Announc.">
        <title>Complete Genome Sequence of a Novel Bacterium within the Family Rhodocyclaceae That Degrades Polycyclic Aromatic Hydrocarbons.</title>
        <authorList>
            <person name="Singleton D.R."/>
            <person name="Dickey A.N."/>
            <person name="Scholl E.H."/>
            <person name="Wright F.A."/>
            <person name="Aitken M.D."/>
        </authorList>
    </citation>
    <scope>NUCLEOTIDE SEQUENCE [LARGE SCALE GENOMIC DNA]</scope>
    <source>
        <strain evidence="9">PG1-Ca6</strain>
    </source>
</reference>
<dbReference type="PANTHER" id="PTHR30250">
    <property type="entry name" value="PST FAMILY PREDICTED COLANIC ACID TRANSPORTER"/>
    <property type="match status" value="1"/>
</dbReference>
<dbReference type="STRING" id="1565605.PG1C_11005"/>
<name>A0A0C5JAJ7_9PROT</name>
<dbReference type="InterPro" id="IPR050833">
    <property type="entry name" value="Poly_Biosynth_Transport"/>
</dbReference>
<feature type="transmembrane region" description="Helical" evidence="7">
    <location>
        <begin position="47"/>
        <end position="71"/>
    </location>
</feature>
<accession>A0A0C5JAJ7</accession>
<feature type="transmembrane region" description="Helical" evidence="7">
    <location>
        <begin position="359"/>
        <end position="378"/>
    </location>
</feature>
<proteinExistence type="inferred from homology"/>
<feature type="transmembrane region" description="Helical" evidence="7">
    <location>
        <begin position="151"/>
        <end position="170"/>
    </location>
</feature>
<organism evidence="8 9">
    <name type="scientific">Rugosibacter aromaticivorans</name>
    <dbReference type="NCBI Taxonomy" id="1565605"/>
    <lineage>
        <taxon>Bacteria</taxon>
        <taxon>Pseudomonadati</taxon>
        <taxon>Pseudomonadota</taxon>
        <taxon>Betaproteobacteria</taxon>
        <taxon>Nitrosomonadales</taxon>
        <taxon>Sterolibacteriaceae</taxon>
        <taxon>Rugosibacter</taxon>
    </lineage>
</organism>
<dbReference type="HOGENOM" id="CLU_026911_3_0_4"/>
<evidence type="ECO:0000256" key="7">
    <source>
        <dbReference type="SAM" id="Phobius"/>
    </source>
</evidence>
<feature type="transmembrane region" description="Helical" evidence="7">
    <location>
        <begin position="421"/>
        <end position="440"/>
    </location>
</feature>
<dbReference type="AlphaFoldDB" id="A0A0C5JAJ7"/>
<dbReference type="PATRIC" id="fig|1565605.3.peg.2339"/>
<dbReference type="Proteomes" id="UP000061603">
    <property type="component" value="Chromosome"/>
</dbReference>
<evidence type="ECO:0000313" key="9">
    <source>
        <dbReference type="Proteomes" id="UP000061603"/>
    </source>
</evidence>
<evidence type="ECO:0000313" key="8">
    <source>
        <dbReference type="EMBL" id="AJP48813.1"/>
    </source>
</evidence>
<feature type="transmembrane region" description="Helical" evidence="7">
    <location>
        <begin position="290"/>
        <end position="311"/>
    </location>
</feature>